<evidence type="ECO:0000256" key="7">
    <source>
        <dbReference type="RuleBase" id="RU003512"/>
    </source>
</evidence>
<keyword evidence="6" id="KW-0406">Ion transport</keyword>
<name>A0A2N8LDK0_9STRE</name>
<dbReference type="OrthoDB" id="9810636at2"/>
<dbReference type="PANTHER" id="PTHR42953:SF3">
    <property type="entry name" value="HIGH-AFFINITY ZINC UPTAKE SYSTEM PROTEIN ZNUA"/>
    <property type="match status" value="1"/>
</dbReference>
<keyword evidence="8" id="KW-0175">Coiled coil</keyword>
<feature type="region of interest" description="Disordered" evidence="9">
    <location>
        <begin position="122"/>
        <end position="159"/>
    </location>
</feature>
<comment type="similarity">
    <text evidence="1 7">Belongs to the bacterial solute-binding protein 9 family.</text>
</comment>
<evidence type="ECO:0000259" key="11">
    <source>
        <dbReference type="Pfam" id="PF09223"/>
    </source>
</evidence>
<evidence type="ECO:0000256" key="3">
    <source>
        <dbReference type="ARBA" id="ARBA00022729"/>
    </source>
</evidence>
<dbReference type="PRINTS" id="PR00691">
    <property type="entry name" value="ADHESINB"/>
</dbReference>
<keyword evidence="3 10" id="KW-0732">Signal</keyword>
<feature type="chain" id="PRO_5015009478" evidence="10">
    <location>
        <begin position="29"/>
        <end position="525"/>
    </location>
</feature>
<dbReference type="GO" id="GO:0006829">
    <property type="term" value="P:zinc ion transport"/>
    <property type="evidence" value="ECO:0007669"/>
    <property type="project" value="UniProtKB-KW"/>
</dbReference>
<dbReference type="Pfam" id="PF01297">
    <property type="entry name" value="ZnuA"/>
    <property type="match status" value="1"/>
</dbReference>
<evidence type="ECO:0000256" key="6">
    <source>
        <dbReference type="ARBA" id="ARBA00023065"/>
    </source>
</evidence>
<comment type="caution">
    <text evidence="12">The sequence shown here is derived from an EMBL/GenBank/DDBJ whole genome shotgun (WGS) entry which is preliminary data.</text>
</comment>
<feature type="domain" description="ZinT" evidence="11">
    <location>
        <begin position="343"/>
        <end position="525"/>
    </location>
</feature>
<dbReference type="SUPFAM" id="SSF50814">
    <property type="entry name" value="Lipocalins"/>
    <property type="match status" value="1"/>
</dbReference>
<dbReference type="InterPro" id="IPR006127">
    <property type="entry name" value="ZnuA-like"/>
</dbReference>
<dbReference type="PANTHER" id="PTHR42953">
    <property type="entry name" value="HIGH-AFFINITY ZINC UPTAKE SYSTEM PROTEIN ZNUA-RELATED"/>
    <property type="match status" value="1"/>
</dbReference>
<evidence type="ECO:0000256" key="9">
    <source>
        <dbReference type="SAM" id="MobiDB-lite"/>
    </source>
</evidence>
<dbReference type="SUPFAM" id="SSF53807">
    <property type="entry name" value="Helical backbone' metal receptor"/>
    <property type="match status" value="1"/>
</dbReference>
<evidence type="ECO:0000256" key="5">
    <source>
        <dbReference type="ARBA" id="ARBA00022906"/>
    </source>
</evidence>
<evidence type="ECO:0000256" key="1">
    <source>
        <dbReference type="ARBA" id="ARBA00011028"/>
    </source>
</evidence>
<dbReference type="GO" id="GO:0007155">
    <property type="term" value="P:cell adhesion"/>
    <property type="evidence" value="ECO:0007669"/>
    <property type="project" value="InterPro"/>
</dbReference>
<dbReference type="PRINTS" id="PR00690">
    <property type="entry name" value="ADHESNFAMILY"/>
</dbReference>
<feature type="compositionally biased region" description="Basic and acidic residues" evidence="9">
    <location>
        <begin position="124"/>
        <end position="159"/>
    </location>
</feature>
<evidence type="ECO:0000313" key="13">
    <source>
        <dbReference type="Proteomes" id="UP000235963"/>
    </source>
</evidence>
<evidence type="ECO:0000256" key="10">
    <source>
        <dbReference type="SAM" id="SignalP"/>
    </source>
</evidence>
<dbReference type="Gene3D" id="2.40.128.20">
    <property type="match status" value="1"/>
</dbReference>
<evidence type="ECO:0000256" key="4">
    <source>
        <dbReference type="ARBA" id="ARBA00022833"/>
    </source>
</evidence>
<accession>A0A2N8LDK0</accession>
<dbReference type="AlphaFoldDB" id="A0A2N8LDK0"/>
<protein>
    <submittedName>
        <fullName evidence="12">Zinc-binding protein AdcA</fullName>
    </submittedName>
</protein>
<dbReference type="InterPro" id="IPR006128">
    <property type="entry name" value="Lipoprotein_PsaA-like"/>
</dbReference>
<keyword evidence="2 7" id="KW-0813">Transport</keyword>
<feature type="coiled-coil region" evidence="8">
    <location>
        <begin position="189"/>
        <end position="220"/>
    </location>
</feature>
<keyword evidence="13" id="KW-1185">Reference proteome</keyword>
<dbReference type="Gene3D" id="3.40.50.1980">
    <property type="entry name" value="Nitrogenase molybdenum iron protein domain"/>
    <property type="match status" value="3"/>
</dbReference>
<dbReference type="EMBL" id="LOCM01000010">
    <property type="protein sequence ID" value="PND48237.1"/>
    <property type="molecule type" value="Genomic_DNA"/>
</dbReference>
<evidence type="ECO:0000313" key="12">
    <source>
        <dbReference type="EMBL" id="PND48237.1"/>
    </source>
</evidence>
<dbReference type="InterPro" id="IPR015304">
    <property type="entry name" value="ZinT_dom"/>
</dbReference>
<dbReference type="GO" id="GO:0008270">
    <property type="term" value="F:zinc ion binding"/>
    <property type="evidence" value="ECO:0007669"/>
    <property type="project" value="InterPro"/>
</dbReference>
<dbReference type="InterPro" id="IPR050492">
    <property type="entry name" value="Bact_metal-bind_prot9"/>
</dbReference>
<dbReference type="RefSeq" id="WP_102776951.1">
    <property type="nucleotide sequence ID" value="NZ_CBCSGP010000018.1"/>
</dbReference>
<dbReference type="Pfam" id="PF09223">
    <property type="entry name" value="ZinT"/>
    <property type="match status" value="1"/>
</dbReference>
<dbReference type="CDD" id="cd01017">
    <property type="entry name" value="AdcA"/>
    <property type="match status" value="1"/>
</dbReference>
<dbReference type="InterPro" id="IPR006129">
    <property type="entry name" value="AdhesinB"/>
</dbReference>
<evidence type="ECO:0000256" key="8">
    <source>
        <dbReference type="SAM" id="Coils"/>
    </source>
</evidence>
<organism evidence="12 13">
    <name type="scientific">Streptococcus penaeicida</name>
    <dbReference type="NCBI Taxonomy" id="1765960"/>
    <lineage>
        <taxon>Bacteria</taxon>
        <taxon>Bacillati</taxon>
        <taxon>Bacillota</taxon>
        <taxon>Bacilli</taxon>
        <taxon>Lactobacillales</taxon>
        <taxon>Streptococcaceae</taxon>
        <taxon>Streptococcus</taxon>
    </lineage>
</organism>
<keyword evidence="4" id="KW-0862">Zinc</keyword>
<reference evidence="12 13" key="1">
    <citation type="submission" date="2015-12" db="EMBL/GenBank/DDBJ databases">
        <title>Streptococcus penaeicida sp. nov.</title>
        <authorList>
            <person name="Gomez-Gil B."/>
            <person name="Morales-Covarrubias M."/>
        </authorList>
    </citation>
    <scope>NUCLEOTIDE SEQUENCE [LARGE SCALE GENOMIC DNA]</scope>
    <source>
        <strain evidence="12 13">CAIM 1838</strain>
    </source>
</reference>
<evidence type="ECO:0000256" key="2">
    <source>
        <dbReference type="ARBA" id="ARBA00022448"/>
    </source>
</evidence>
<feature type="signal peptide" evidence="10">
    <location>
        <begin position="1"/>
        <end position="28"/>
    </location>
</feature>
<proteinExistence type="inferred from homology"/>
<gene>
    <name evidence="12" type="ORF">AT575_02120</name>
</gene>
<dbReference type="InterPro" id="IPR012674">
    <property type="entry name" value="Calycin"/>
</dbReference>
<dbReference type="Proteomes" id="UP000235963">
    <property type="component" value="Unassembled WGS sequence"/>
</dbReference>
<sequence>MKKKVLLMMSFVGLTSAWQLSQAQQVNADDSKVKVVTTFYPVYEFTKGVVGDEGKVSMLMKAGTEPHDFEPSTKDVKKIQDSDAIIYMDDNMETWIPEVKKSIKSDKVNYIEGTGSMLLAAGSSEEHDHEGEEGHDHEGEEKGHEHHDEHGEEEHSHKFDPHVWLSPYRSITVVENIRDSLSKKYPKKADVFKANAAAYIEKLKKLDKEYSETLSSAKQKSFVTQHAAFGYMALDYGLNQISINGVSAESEPSAKRLAELSKYVKKYDIKYIYFEENASSKVAKTLANEAGVKSVVLSPLEGLTDKEIKNGEDYFSVMRDNLKALQLTTKREGKEIKPEEDTSKSVYNGYFKDSAVKDRKLSDWSGNWQSVYPYLQDGTLDQVMDYKAKKSKGEMTAKEYKDYYDTGYKTDVNNIKIDGKKKTITFERNGEKKTFTYKYSGKKVLTYEKGNRGVRYMFEAKEADAGEFKYIQFSDHAIAPEKAEHFHIYWGGESHQKLLEEMEHWPTYYGSDLSGREIAQEINAH</sequence>
<keyword evidence="5" id="KW-0864">Zinc transport</keyword>